<dbReference type="PROSITE" id="PS52012">
    <property type="entry name" value="CFEM"/>
    <property type="match status" value="1"/>
</dbReference>
<feature type="disulfide bond" evidence="14">
    <location>
        <begin position="51"/>
        <end position="58"/>
    </location>
</feature>
<evidence type="ECO:0000256" key="12">
    <source>
        <dbReference type="ARBA" id="ARBA00023288"/>
    </source>
</evidence>
<feature type="disulfide bond" evidence="14">
    <location>
        <begin position="41"/>
        <end position="72"/>
    </location>
</feature>
<keyword evidence="9 16" id="KW-1133">Transmembrane helix</keyword>
<evidence type="ECO:0000256" key="9">
    <source>
        <dbReference type="ARBA" id="ARBA00022989"/>
    </source>
</evidence>
<keyword evidence="7 16" id="KW-0812">Transmembrane</keyword>
<protein>
    <recommendedName>
        <fullName evidence="18">CFEM domain-containing protein</fullName>
    </recommendedName>
</protein>
<dbReference type="OrthoDB" id="2496787at2759"/>
<feature type="compositionally biased region" description="Low complexity" evidence="15">
    <location>
        <begin position="430"/>
        <end position="439"/>
    </location>
</feature>
<evidence type="ECO:0000256" key="3">
    <source>
        <dbReference type="ARBA" id="ARBA00004613"/>
    </source>
</evidence>
<keyword evidence="5" id="KW-0964">Secreted</keyword>
<dbReference type="GO" id="GO:0098552">
    <property type="term" value="C:side of membrane"/>
    <property type="evidence" value="ECO:0007669"/>
    <property type="project" value="UniProtKB-KW"/>
</dbReference>
<dbReference type="Pfam" id="PF20684">
    <property type="entry name" value="Fung_rhodopsin"/>
    <property type="match status" value="1"/>
</dbReference>
<keyword evidence="20" id="KW-1185">Reference proteome</keyword>
<feature type="compositionally biased region" description="Basic and acidic residues" evidence="15">
    <location>
        <begin position="490"/>
        <end position="499"/>
    </location>
</feature>
<comment type="similarity">
    <text evidence="13">Belongs to the SAT4 family.</text>
</comment>
<feature type="transmembrane region" description="Helical" evidence="16">
    <location>
        <begin position="300"/>
        <end position="319"/>
    </location>
</feature>
<feature type="disulfide bond" evidence="14">
    <location>
        <begin position="37"/>
        <end position="77"/>
    </location>
</feature>
<evidence type="ECO:0000256" key="8">
    <source>
        <dbReference type="ARBA" id="ARBA00022729"/>
    </source>
</evidence>
<dbReference type="PANTHER" id="PTHR33048">
    <property type="entry name" value="PTH11-LIKE INTEGRAL MEMBRANE PROTEIN (AFU_ORTHOLOGUE AFUA_5G11245)"/>
    <property type="match status" value="1"/>
</dbReference>
<evidence type="ECO:0000313" key="19">
    <source>
        <dbReference type="EMBL" id="TPX10032.1"/>
    </source>
</evidence>
<evidence type="ECO:0000256" key="11">
    <source>
        <dbReference type="ARBA" id="ARBA00023157"/>
    </source>
</evidence>
<feature type="transmembrane region" description="Helical" evidence="16">
    <location>
        <begin position="109"/>
        <end position="129"/>
    </location>
</feature>
<dbReference type="InterPro" id="IPR049326">
    <property type="entry name" value="Rhodopsin_dom_fungi"/>
</dbReference>
<comment type="caution">
    <text evidence="19">The sequence shown here is derived from an EMBL/GenBank/DDBJ whole genome shotgun (WGS) entry which is preliminary data.</text>
</comment>
<evidence type="ECO:0000259" key="18">
    <source>
        <dbReference type="PROSITE" id="PS52012"/>
    </source>
</evidence>
<keyword evidence="8 17" id="KW-0732">Signal</keyword>
<evidence type="ECO:0000256" key="6">
    <source>
        <dbReference type="ARBA" id="ARBA00022622"/>
    </source>
</evidence>
<dbReference type="Proteomes" id="UP000319257">
    <property type="component" value="Unassembled WGS sequence"/>
</dbReference>
<feature type="transmembrane region" description="Helical" evidence="16">
    <location>
        <begin position="217"/>
        <end position="238"/>
    </location>
</feature>
<evidence type="ECO:0000256" key="14">
    <source>
        <dbReference type="PROSITE-ProRule" id="PRU01356"/>
    </source>
</evidence>
<evidence type="ECO:0000256" key="16">
    <source>
        <dbReference type="SAM" id="Phobius"/>
    </source>
</evidence>
<comment type="similarity">
    <text evidence="4">Belongs to the RBT5 family.</text>
</comment>
<keyword evidence="11 14" id="KW-1015">Disulfide bond</keyword>
<comment type="subcellular location">
    <subcellularLocation>
        <location evidence="2">Membrane</location>
        <topology evidence="2">Lipid-anchor</topology>
        <topology evidence="2">GPI-anchor</topology>
    </subcellularLocation>
    <subcellularLocation>
        <location evidence="1">Membrane</location>
        <topology evidence="1">Multi-pass membrane protein</topology>
    </subcellularLocation>
    <subcellularLocation>
        <location evidence="3">Secreted</location>
    </subcellularLocation>
</comment>
<feature type="transmembrane region" description="Helical" evidence="16">
    <location>
        <begin position="141"/>
        <end position="162"/>
    </location>
</feature>
<dbReference type="Pfam" id="PF05730">
    <property type="entry name" value="CFEM"/>
    <property type="match status" value="1"/>
</dbReference>
<feature type="domain" description="CFEM" evidence="18">
    <location>
        <begin position="9"/>
        <end position="121"/>
    </location>
</feature>
<gene>
    <name evidence="19" type="ORF">E0L32_001229</name>
</gene>
<dbReference type="InterPro" id="IPR008427">
    <property type="entry name" value="Extracellular_membr_CFEM_dom"/>
</dbReference>
<dbReference type="GeneID" id="41968676"/>
<keyword evidence="12" id="KW-0449">Lipoprotein</keyword>
<feature type="transmembrane region" description="Helical" evidence="16">
    <location>
        <begin position="339"/>
        <end position="358"/>
    </location>
</feature>
<feature type="region of interest" description="Disordered" evidence="15">
    <location>
        <begin position="422"/>
        <end position="445"/>
    </location>
</feature>
<name>A0A507AKC8_9PEZI</name>
<dbReference type="AlphaFoldDB" id="A0A507AKC8"/>
<dbReference type="STRING" id="1093900.A0A507AKC8"/>
<comment type="caution">
    <text evidence="14">Lacks conserved residue(s) required for the propagation of feature annotation.</text>
</comment>
<evidence type="ECO:0000256" key="1">
    <source>
        <dbReference type="ARBA" id="ARBA00004141"/>
    </source>
</evidence>
<proteinExistence type="inferred from homology"/>
<evidence type="ECO:0000256" key="5">
    <source>
        <dbReference type="ARBA" id="ARBA00022525"/>
    </source>
</evidence>
<keyword evidence="10 16" id="KW-0472">Membrane</keyword>
<evidence type="ECO:0000313" key="20">
    <source>
        <dbReference type="Proteomes" id="UP000319257"/>
    </source>
</evidence>
<evidence type="ECO:0000256" key="4">
    <source>
        <dbReference type="ARBA" id="ARBA00010031"/>
    </source>
</evidence>
<dbReference type="SMART" id="SM00747">
    <property type="entry name" value="CFEM"/>
    <property type="match status" value="1"/>
</dbReference>
<organism evidence="19 20">
    <name type="scientific">Thyridium curvatum</name>
    <dbReference type="NCBI Taxonomy" id="1093900"/>
    <lineage>
        <taxon>Eukaryota</taxon>
        <taxon>Fungi</taxon>
        <taxon>Dikarya</taxon>
        <taxon>Ascomycota</taxon>
        <taxon>Pezizomycotina</taxon>
        <taxon>Sordariomycetes</taxon>
        <taxon>Sordariomycetidae</taxon>
        <taxon>Thyridiales</taxon>
        <taxon>Thyridiaceae</taxon>
        <taxon>Thyridium</taxon>
    </lineage>
</organism>
<evidence type="ECO:0000256" key="2">
    <source>
        <dbReference type="ARBA" id="ARBA00004589"/>
    </source>
</evidence>
<feature type="disulfide bond" evidence="14">
    <location>
        <begin position="60"/>
        <end position="93"/>
    </location>
</feature>
<keyword evidence="6" id="KW-0336">GPI-anchor</keyword>
<feature type="region of interest" description="Disordered" evidence="15">
    <location>
        <begin position="480"/>
        <end position="499"/>
    </location>
</feature>
<sequence>MRSSVSRLFLIIALVSQWLVAVVAQGTPGKFPTLPSCATQCLVTAAFNSPCQISNITCMCTTPSLQAEAEECVLRTCSLPDILLAKNGTSTACGAPVRDRGPAYDRMNITFGVISAAIFLARLFFKLFLARTGFWADDWLIVVAFFSAVPSTVMNSRGLVANGLGRDIWTLAPDAITRFAKYFYVMEIMYFTHLPLLKASMLLFYLRVFPYAQTRRLLWATLAVNGVAGLAFLLVVVFQCAPVSLSWSKFFDASAGGTCLNLNAVTWSNAAFNIALDLWMLAIPLSQLRKLRLHWRRKLGIGLMFFVGGAVTVVSAVRLRSLVHFANTPNPTWDELGVAFWSTVEINLGVVCACMPALRGILTYFFPGLVGASALSMDRHSGGAATPGPGLVEVVEVKEQERQRESLQHTVSVCPRLELDLGTGDHATNEAASSETSSTRDSGFSDKSVFDPTKWYVVEQQDDNDESGLVIMREAYPAFGLQGAENPEGDAEKGYARRG</sequence>
<evidence type="ECO:0000256" key="17">
    <source>
        <dbReference type="SAM" id="SignalP"/>
    </source>
</evidence>
<feature type="transmembrane region" description="Helical" evidence="16">
    <location>
        <begin position="182"/>
        <end position="205"/>
    </location>
</feature>
<accession>A0A507AKC8</accession>
<dbReference type="EMBL" id="SKBQ01000005">
    <property type="protein sequence ID" value="TPX10032.1"/>
    <property type="molecule type" value="Genomic_DNA"/>
</dbReference>
<evidence type="ECO:0000256" key="15">
    <source>
        <dbReference type="SAM" id="MobiDB-lite"/>
    </source>
</evidence>
<reference evidence="19 20" key="1">
    <citation type="submission" date="2019-06" db="EMBL/GenBank/DDBJ databases">
        <title>Draft genome sequence of the filamentous fungus Phialemoniopsis curvata isolated from diesel fuel.</title>
        <authorList>
            <person name="Varaljay V.A."/>
            <person name="Lyon W.J."/>
            <person name="Crouch A.L."/>
            <person name="Drake C.E."/>
            <person name="Hollomon J.M."/>
            <person name="Nadeau L.J."/>
            <person name="Nunn H.S."/>
            <person name="Stevenson B.S."/>
            <person name="Bojanowski C.L."/>
            <person name="Crookes-Goodson W.J."/>
        </authorList>
    </citation>
    <scope>NUCLEOTIDE SEQUENCE [LARGE SCALE GENOMIC DNA]</scope>
    <source>
        <strain evidence="19 20">D216</strain>
    </source>
</reference>
<evidence type="ECO:0000256" key="10">
    <source>
        <dbReference type="ARBA" id="ARBA00023136"/>
    </source>
</evidence>
<keyword evidence="6" id="KW-0325">Glycoprotein</keyword>
<dbReference type="RefSeq" id="XP_030991743.1">
    <property type="nucleotide sequence ID" value="XM_031135157.1"/>
</dbReference>
<evidence type="ECO:0000256" key="7">
    <source>
        <dbReference type="ARBA" id="ARBA00022692"/>
    </source>
</evidence>
<feature type="transmembrane region" description="Helical" evidence="16">
    <location>
        <begin position="270"/>
        <end position="288"/>
    </location>
</feature>
<dbReference type="InParanoid" id="A0A507AKC8"/>
<dbReference type="PANTHER" id="PTHR33048:SF143">
    <property type="entry name" value="EXTRACELLULAR MEMBRANE PROTEIN CFEM DOMAIN-CONTAINING PROTEIN-RELATED"/>
    <property type="match status" value="1"/>
</dbReference>
<feature type="chain" id="PRO_5021336895" description="CFEM domain-containing protein" evidence="17">
    <location>
        <begin position="25"/>
        <end position="499"/>
    </location>
</feature>
<evidence type="ECO:0000256" key="13">
    <source>
        <dbReference type="ARBA" id="ARBA00038359"/>
    </source>
</evidence>
<feature type="signal peptide" evidence="17">
    <location>
        <begin position="1"/>
        <end position="24"/>
    </location>
</feature>
<dbReference type="InterPro" id="IPR052337">
    <property type="entry name" value="SAT4-like"/>
</dbReference>
<dbReference type="GO" id="GO:0005576">
    <property type="term" value="C:extracellular region"/>
    <property type="evidence" value="ECO:0007669"/>
    <property type="project" value="UniProtKB-SubCell"/>
</dbReference>